<dbReference type="Pfam" id="PF02518">
    <property type="entry name" value="HATPase_c"/>
    <property type="match status" value="1"/>
</dbReference>
<evidence type="ECO:0000259" key="7">
    <source>
        <dbReference type="PROSITE" id="PS50110"/>
    </source>
</evidence>
<evidence type="ECO:0000256" key="3">
    <source>
        <dbReference type="ARBA" id="ARBA00022777"/>
    </source>
</evidence>
<dbReference type="Gene3D" id="3.30.565.10">
    <property type="entry name" value="Histidine kinase-like ATPase, C-terminal domain"/>
    <property type="match status" value="1"/>
</dbReference>
<feature type="compositionally biased region" description="Basic and acidic residues" evidence="5">
    <location>
        <begin position="270"/>
        <end position="279"/>
    </location>
</feature>
<dbReference type="Gene3D" id="1.10.287.130">
    <property type="match status" value="1"/>
</dbReference>
<dbReference type="InterPro" id="IPR001789">
    <property type="entry name" value="Sig_transdc_resp-reg_receiver"/>
</dbReference>
<dbReference type="InterPro" id="IPR003594">
    <property type="entry name" value="HATPase_dom"/>
</dbReference>
<dbReference type="EMBL" id="JAPDFR010000010">
    <property type="protein sequence ID" value="KAK0382692.1"/>
    <property type="molecule type" value="Genomic_DNA"/>
</dbReference>
<sequence>MSESQREREVQRLYQGWLSAHGTALNVATNVDSLALADLNGTGYKPQGSQDKVLNSLAQLAVLKLDVRRAMVSLVDRDTQMILSEATKSQHTGDANNNELWLGTTVLRRTDAICEHALCDTYTARDPSNKEASLTKPALVVPDCRLDPRFDARPYVVSEPGVRFYAGVPIISPSGLRVGVYAVSDDNPRHGLSIEELHFMTNVAAAVTDHLEWARDRVDRFKGERIVRGLASFIQGSFAGESTASEHTTAASHVLPPRTPLASGRQKQYTNKESRERRGLVRPSGPESLDAGAEKHGPTSPPLPPASSPTLEPEKRPTEPRGKHKIDRLSCMFTRAAEILRDSALADGVVLFGASPGSNKRLPSGMSGGFRPVDNSGDVPAHTTDSESMSAESSDSEASFADKPCKILSFALADDKARADIGQGSPLTISTLERYFAMYPRGRIFSFTANGASISSEEDSASDREPSGVAADRPLHADKPGKRRMARMDHEELLKKIPGAKSVIFVPLYDYGEDRLAGGCFLWTSVAGRMMNLNMDMSYLRAFGNSIMSEVSRINVQKNEAAKTTFIASMSHELRSPLHGILGAAEFLSDTILDSYQLGLITSVSTCGKTLLDTLNHLLDYSKINKLRRAHIRRSARHSNSLEASDASLESLNMTAVVDVASLTEEVTDAIAAGHTFRKLHGDLPTKSLLAGQESSAYSAASNGQGHDESAVSVLLGIERRTSWKVRSQPGALRRIIMNLVGNALKYTTSGFVQVSLRSRDDLPDSGTALCTTIQVSDSGKGMSEEFQREKLFVPFSQEDSFQPGTGLGLSIVKQIVDSLGGTIEVDSEKGKGTKITINLKLPRSPEPQGDQHDENTSSLRRLTEGRRLIVLDCAHPSQPAPINKQIRKLDDTLIKTCRDWFGIQATAEDTPGAEVMSEADMYMYCEPPSIEALQERFRDTKAHRKGAHTPIILVCLNAEEAIRISRNQGKTLTDLGKVVEVIHQPCGPKKLALAFTHCFERQRQLLSGEQPKNEMLPMATGHRQDDFRNIANTSQSRPVHTLKRVVSEPRSLPTRGNSTESISVLASPPPVDPATPSLQELPGEKDPNTPVRIPSDSGKHVLLVDDNPVNLQLLVMFMKKCGFSYAEAEDGLQALNKFQESNVGREKSASGGTKRPFDVVLMDISMPVMNGLESTRHIRDVERQNDLPRAIIIALTGLASADTQQDAKAAGVDIFLPKPVRFAELKHLLLHTDAK</sequence>
<dbReference type="PROSITE" id="PS50110">
    <property type="entry name" value="RESPONSE_REGULATORY"/>
    <property type="match status" value="1"/>
</dbReference>
<feature type="compositionally biased region" description="Basic and acidic residues" evidence="5">
    <location>
        <begin position="312"/>
        <end position="321"/>
    </location>
</feature>
<dbReference type="PRINTS" id="PR00344">
    <property type="entry name" value="BCTRLSENSOR"/>
</dbReference>
<feature type="compositionally biased region" description="Polar residues" evidence="5">
    <location>
        <begin position="1055"/>
        <end position="1065"/>
    </location>
</feature>
<feature type="region of interest" description="Disordered" evidence="5">
    <location>
        <begin position="354"/>
        <end position="398"/>
    </location>
</feature>
<dbReference type="SUPFAM" id="SSF52172">
    <property type="entry name" value="CheY-like"/>
    <property type="match status" value="1"/>
</dbReference>
<dbReference type="CDD" id="cd17546">
    <property type="entry name" value="REC_hyHK_CKI1_RcsC-like"/>
    <property type="match status" value="1"/>
</dbReference>
<feature type="region of interest" description="Disordered" evidence="5">
    <location>
        <begin position="1032"/>
        <end position="1090"/>
    </location>
</feature>
<keyword evidence="9" id="KW-1185">Reference proteome</keyword>
<gene>
    <name evidence="8" type="ORF">NLU13_9788</name>
</gene>
<keyword evidence="3" id="KW-0418">Kinase</keyword>
<dbReference type="Gene3D" id="3.30.450.40">
    <property type="match status" value="1"/>
</dbReference>
<evidence type="ECO:0000259" key="6">
    <source>
        <dbReference type="PROSITE" id="PS50109"/>
    </source>
</evidence>
<reference evidence="8" key="1">
    <citation type="submission" date="2022-10" db="EMBL/GenBank/DDBJ databases">
        <title>Determination and structural analysis of whole genome sequence of Sarocladium strictum F4-1.</title>
        <authorList>
            <person name="Hu L."/>
            <person name="Jiang Y."/>
        </authorList>
    </citation>
    <scope>NUCLEOTIDE SEQUENCE</scope>
    <source>
        <strain evidence="8">F4-1</strain>
    </source>
</reference>
<dbReference type="Pfam" id="PF00512">
    <property type="entry name" value="HisKA"/>
    <property type="match status" value="1"/>
</dbReference>
<dbReference type="Proteomes" id="UP001175261">
    <property type="component" value="Unassembled WGS sequence"/>
</dbReference>
<dbReference type="FunFam" id="3.30.450.40:FF:000083">
    <property type="entry name" value="Sensor histidine kinase/response regulator, putative (AFU_orthologue AFUA_4G00660)"/>
    <property type="match status" value="1"/>
</dbReference>
<evidence type="ECO:0000313" key="9">
    <source>
        <dbReference type="Proteomes" id="UP001175261"/>
    </source>
</evidence>
<dbReference type="SUPFAM" id="SSF55781">
    <property type="entry name" value="GAF domain-like"/>
    <property type="match status" value="1"/>
</dbReference>
<keyword evidence="1 4" id="KW-0597">Phosphoprotein</keyword>
<dbReference type="Pfam" id="PF00072">
    <property type="entry name" value="Response_reg"/>
    <property type="match status" value="1"/>
</dbReference>
<dbReference type="SMART" id="SM00387">
    <property type="entry name" value="HATPase_c"/>
    <property type="match status" value="1"/>
</dbReference>
<dbReference type="AlphaFoldDB" id="A0AA39GAP8"/>
<name>A0AA39GAP8_SARSR</name>
<feature type="region of interest" description="Disordered" evidence="5">
    <location>
        <begin position="841"/>
        <end position="860"/>
    </location>
</feature>
<evidence type="ECO:0000313" key="8">
    <source>
        <dbReference type="EMBL" id="KAK0382692.1"/>
    </source>
</evidence>
<dbReference type="SUPFAM" id="SSF55874">
    <property type="entry name" value="ATPase domain of HSP90 chaperone/DNA topoisomerase II/histidine kinase"/>
    <property type="match status" value="1"/>
</dbReference>
<dbReference type="InterPro" id="IPR005467">
    <property type="entry name" value="His_kinase_dom"/>
</dbReference>
<feature type="compositionally biased region" description="Basic and acidic residues" evidence="5">
    <location>
        <begin position="850"/>
        <end position="860"/>
    </location>
</feature>
<dbReference type="FunFam" id="1.10.287.130:FF:000023">
    <property type="entry name" value="Sensor histidine kinase/response regulator, putative"/>
    <property type="match status" value="1"/>
</dbReference>
<dbReference type="InterPro" id="IPR004358">
    <property type="entry name" value="Sig_transdc_His_kin-like_C"/>
</dbReference>
<dbReference type="PROSITE" id="PS50109">
    <property type="entry name" value="HIS_KIN"/>
    <property type="match status" value="1"/>
</dbReference>
<evidence type="ECO:0000256" key="2">
    <source>
        <dbReference type="ARBA" id="ARBA00022679"/>
    </source>
</evidence>
<organism evidence="8 9">
    <name type="scientific">Sarocladium strictum</name>
    <name type="common">Black bundle disease fungus</name>
    <name type="synonym">Acremonium strictum</name>
    <dbReference type="NCBI Taxonomy" id="5046"/>
    <lineage>
        <taxon>Eukaryota</taxon>
        <taxon>Fungi</taxon>
        <taxon>Dikarya</taxon>
        <taxon>Ascomycota</taxon>
        <taxon>Pezizomycotina</taxon>
        <taxon>Sordariomycetes</taxon>
        <taxon>Hypocreomycetidae</taxon>
        <taxon>Hypocreales</taxon>
        <taxon>Sarocladiaceae</taxon>
        <taxon>Sarocladium</taxon>
    </lineage>
</organism>
<proteinExistence type="predicted"/>
<keyword evidence="2" id="KW-0808">Transferase</keyword>
<dbReference type="InterPro" id="IPR036097">
    <property type="entry name" value="HisK_dim/P_sf"/>
</dbReference>
<comment type="caution">
    <text evidence="8">The sequence shown here is derived from an EMBL/GenBank/DDBJ whole genome shotgun (WGS) entry which is preliminary data.</text>
</comment>
<dbReference type="InterPro" id="IPR003018">
    <property type="entry name" value="GAF"/>
</dbReference>
<evidence type="ECO:0000256" key="5">
    <source>
        <dbReference type="SAM" id="MobiDB-lite"/>
    </source>
</evidence>
<evidence type="ECO:0000256" key="1">
    <source>
        <dbReference type="ARBA" id="ARBA00022553"/>
    </source>
</evidence>
<feature type="region of interest" description="Disordered" evidence="5">
    <location>
        <begin position="244"/>
        <end position="326"/>
    </location>
</feature>
<feature type="region of interest" description="Disordered" evidence="5">
    <location>
        <begin position="455"/>
        <end position="485"/>
    </location>
</feature>
<accession>A0AA39GAP8</accession>
<dbReference type="SUPFAM" id="SSF47384">
    <property type="entry name" value="Homodimeric domain of signal transducing histidine kinase"/>
    <property type="match status" value="1"/>
</dbReference>
<dbReference type="PANTHER" id="PTHR43719">
    <property type="entry name" value="TWO-COMPONENT HISTIDINE KINASE"/>
    <property type="match status" value="1"/>
</dbReference>
<dbReference type="InterPro" id="IPR003661">
    <property type="entry name" value="HisK_dim/P_dom"/>
</dbReference>
<dbReference type="InterPro" id="IPR011006">
    <property type="entry name" value="CheY-like_superfamily"/>
</dbReference>
<dbReference type="GO" id="GO:0000155">
    <property type="term" value="F:phosphorelay sensor kinase activity"/>
    <property type="evidence" value="ECO:0007669"/>
    <property type="project" value="InterPro"/>
</dbReference>
<dbReference type="InterPro" id="IPR029016">
    <property type="entry name" value="GAF-like_dom_sf"/>
</dbReference>
<evidence type="ECO:0000256" key="4">
    <source>
        <dbReference type="PROSITE-ProRule" id="PRU00169"/>
    </source>
</evidence>
<feature type="compositionally biased region" description="Basic and acidic residues" evidence="5">
    <location>
        <begin position="473"/>
        <end position="485"/>
    </location>
</feature>
<dbReference type="Pfam" id="PF01590">
    <property type="entry name" value="GAF"/>
    <property type="match status" value="1"/>
</dbReference>
<dbReference type="PANTHER" id="PTHR43719:SF11">
    <property type="entry name" value="HISTIDINE KINASE_RESPONSE REGULATOR, PUTATIVE-RELATED"/>
    <property type="match status" value="1"/>
</dbReference>
<feature type="domain" description="Response regulatory" evidence="7">
    <location>
        <begin position="1101"/>
        <end position="1234"/>
    </location>
</feature>
<feature type="domain" description="Histidine kinase" evidence="6">
    <location>
        <begin position="569"/>
        <end position="844"/>
    </location>
</feature>
<dbReference type="Gene3D" id="3.40.50.2300">
    <property type="match status" value="1"/>
</dbReference>
<feature type="compositionally biased region" description="Low complexity" evidence="5">
    <location>
        <begin position="386"/>
        <end position="398"/>
    </location>
</feature>
<dbReference type="SMART" id="SM00448">
    <property type="entry name" value="REC"/>
    <property type="match status" value="1"/>
</dbReference>
<dbReference type="InterPro" id="IPR050956">
    <property type="entry name" value="2C_system_His_kinase"/>
</dbReference>
<feature type="modified residue" description="4-aspartylphosphate" evidence="4">
    <location>
        <position position="1164"/>
    </location>
</feature>
<dbReference type="CDD" id="cd00082">
    <property type="entry name" value="HisKA"/>
    <property type="match status" value="1"/>
</dbReference>
<dbReference type="InterPro" id="IPR036890">
    <property type="entry name" value="HATPase_C_sf"/>
</dbReference>
<dbReference type="SMART" id="SM00388">
    <property type="entry name" value="HisKA"/>
    <property type="match status" value="1"/>
</dbReference>
<protein>
    <submittedName>
        <fullName evidence="8">Uncharacterized protein</fullName>
    </submittedName>
</protein>